<proteinExistence type="predicted"/>
<reference evidence="1" key="2">
    <citation type="journal article" date="2015" name="Data Brief">
        <title>Shoot transcriptome of the giant reed, Arundo donax.</title>
        <authorList>
            <person name="Barrero R.A."/>
            <person name="Guerrero F.D."/>
            <person name="Moolhuijzen P."/>
            <person name="Goolsby J.A."/>
            <person name="Tidwell J."/>
            <person name="Bellgard S.E."/>
            <person name="Bellgard M.I."/>
        </authorList>
    </citation>
    <scope>NUCLEOTIDE SEQUENCE</scope>
    <source>
        <tissue evidence="1">Shoot tissue taken approximately 20 cm above the soil surface</tissue>
    </source>
</reference>
<organism evidence="1">
    <name type="scientific">Arundo donax</name>
    <name type="common">Giant reed</name>
    <name type="synonym">Donax arundinaceus</name>
    <dbReference type="NCBI Taxonomy" id="35708"/>
    <lineage>
        <taxon>Eukaryota</taxon>
        <taxon>Viridiplantae</taxon>
        <taxon>Streptophyta</taxon>
        <taxon>Embryophyta</taxon>
        <taxon>Tracheophyta</taxon>
        <taxon>Spermatophyta</taxon>
        <taxon>Magnoliopsida</taxon>
        <taxon>Liliopsida</taxon>
        <taxon>Poales</taxon>
        <taxon>Poaceae</taxon>
        <taxon>PACMAD clade</taxon>
        <taxon>Arundinoideae</taxon>
        <taxon>Arundineae</taxon>
        <taxon>Arundo</taxon>
    </lineage>
</organism>
<protein>
    <submittedName>
        <fullName evidence="1">Uncharacterized protein</fullName>
    </submittedName>
</protein>
<reference evidence="1" key="1">
    <citation type="submission" date="2014-09" db="EMBL/GenBank/DDBJ databases">
        <authorList>
            <person name="Magalhaes I.L.F."/>
            <person name="Oliveira U."/>
            <person name="Santos F.R."/>
            <person name="Vidigal T.H.D.A."/>
            <person name="Brescovit A.D."/>
            <person name="Santos A.J."/>
        </authorList>
    </citation>
    <scope>NUCLEOTIDE SEQUENCE</scope>
    <source>
        <tissue evidence="1">Shoot tissue taken approximately 20 cm above the soil surface</tissue>
    </source>
</reference>
<evidence type="ECO:0000313" key="1">
    <source>
        <dbReference type="EMBL" id="JAE36153.1"/>
    </source>
</evidence>
<name>A0A0A9HTD1_ARUDO</name>
<dbReference type="AlphaFoldDB" id="A0A0A9HTD1"/>
<sequence length="43" mass="4903">MVPFRIRKGVMVRWAPLPSLKNLSLKKGQTQCWKLPHKVGSGE</sequence>
<dbReference type="EMBL" id="GBRH01161743">
    <property type="protein sequence ID" value="JAE36153.1"/>
    <property type="molecule type" value="Transcribed_RNA"/>
</dbReference>
<accession>A0A0A9HTD1</accession>